<dbReference type="InterPro" id="IPR013328">
    <property type="entry name" value="6PGD_dom2"/>
</dbReference>
<gene>
    <name evidence="5" type="ORF">IQ251_04935</name>
</gene>
<dbReference type="InterPro" id="IPR006115">
    <property type="entry name" value="6PGDH_NADP-bd"/>
</dbReference>
<evidence type="ECO:0000259" key="4">
    <source>
        <dbReference type="Pfam" id="PF03446"/>
    </source>
</evidence>
<dbReference type="Gene3D" id="1.10.1040.10">
    <property type="entry name" value="N-(1-d-carboxylethyl)-l-norvaline Dehydrogenase, domain 2"/>
    <property type="match status" value="1"/>
</dbReference>
<name>A0A929FWQ2_9PSEU</name>
<dbReference type="EMBL" id="JADEYC010000007">
    <property type="protein sequence ID" value="MBE9373791.1"/>
    <property type="molecule type" value="Genomic_DNA"/>
</dbReference>
<sequence>MAANLVTWPGGVWVHDLAPEPVEQLRRRGARVARDLDELARRTELICIMVRDDAQVRAVLDRLLPAMSAGHVVAVHSTVAPDTPAELAAAAADRGVQLVDAPVSGGAPGAADGSLAIMVGGLDEAFAACRKPLGLMGSEVVHAGPIGAGTRMKLARNLLHFVAFTAVGEAQRLAEAAGLDLLALGRIVRHTDAITGGPGAIMHRPTAAPIPDGDPWAEIVEHVRTLGEKDLGFATELARQLGVDVPLAEHAAGELARALGLAPHGGGTG</sequence>
<evidence type="ECO:0000256" key="1">
    <source>
        <dbReference type="ARBA" id="ARBA00009080"/>
    </source>
</evidence>
<dbReference type="InterPro" id="IPR015815">
    <property type="entry name" value="HIBADH-related"/>
</dbReference>
<dbReference type="SUPFAM" id="SSF51735">
    <property type="entry name" value="NAD(P)-binding Rossmann-fold domains"/>
    <property type="match status" value="1"/>
</dbReference>
<keyword evidence="2" id="KW-0560">Oxidoreductase</keyword>
<dbReference type="PANTHER" id="PTHR43060:SF15">
    <property type="entry name" value="3-HYDROXYISOBUTYRATE DEHYDROGENASE-LIKE 1, MITOCHONDRIAL-RELATED"/>
    <property type="match status" value="1"/>
</dbReference>
<dbReference type="InterPro" id="IPR036291">
    <property type="entry name" value="NAD(P)-bd_dom_sf"/>
</dbReference>
<dbReference type="Gene3D" id="3.40.50.720">
    <property type="entry name" value="NAD(P)-binding Rossmann-like Domain"/>
    <property type="match status" value="1"/>
</dbReference>
<dbReference type="GO" id="GO:0016491">
    <property type="term" value="F:oxidoreductase activity"/>
    <property type="evidence" value="ECO:0007669"/>
    <property type="project" value="UniProtKB-KW"/>
</dbReference>
<keyword evidence="6" id="KW-1185">Reference proteome</keyword>
<feature type="active site" evidence="3">
    <location>
        <position position="153"/>
    </location>
</feature>
<dbReference type="Proteomes" id="UP000598360">
    <property type="component" value="Unassembled WGS sequence"/>
</dbReference>
<dbReference type="AlphaFoldDB" id="A0A929FWQ2"/>
<evidence type="ECO:0000256" key="3">
    <source>
        <dbReference type="PIRSR" id="PIRSR000103-1"/>
    </source>
</evidence>
<dbReference type="Pfam" id="PF03446">
    <property type="entry name" value="NAD_binding_2"/>
    <property type="match status" value="1"/>
</dbReference>
<dbReference type="GO" id="GO:0050661">
    <property type="term" value="F:NADP binding"/>
    <property type="evidence" value="ECO:0007669"/>
    <property type="project" value="InterPro"/>
</dbReference>
<evidence type="ECO:0000313" key="5">
    <source>
        <dbReference type="EMBL" id="MBE9373791.1"/>
    </source>
</evidence>
<organism evidence="5 6">
    <name type="scientific">Saccharopolyspora montiporae</name>
    <dbReference type="NCBI Taxonomy" id="2781240"/>
    <lineage>
        <taxon>Bacteria</taxon>
        <taxon>Bacillati</taxon>
        <taxon>Actinomycetota</taxon>
        <taxon>Actinomycetes</taxon>
        <taxon>Pseudonocardiales</taxon>
        <taxon>Pseudonocardiaceae</taxon>
        <taxon>Saccharopolyspora</taxon>
    </lineage>
</organism>
<comment type="caution">
    <text evidence="5">The sequence shown here is derived from an EMBL/GenBank/DDBJ whole genome shotgun (WGS) entry which is preliminary data.</text>
</comment>
<comment type="similarity">
    <text evidence="1">Belongs to the HIBADH-related family.</text>
</comment>
<accession>A0A929FWQ2</accession>
<dbReference type="InterPro" id="IPR008927">
    <property type="entry name" value="6-PGluconate_DH-like_C_sf"/>
</dbReference>
<dbReference type="PIRSF" id="PIRSF000103">
    <property type="entry name" value="HIBADH"/>
    <property type="match status" value="1"/>
</dbReference>
<dbReference type="PANTHER" id="PTHR43060">
    <property type="entry name" value="3-HYDROXYISOBUTYRATE DEHYDROGENASE-LIKE 1, MITOCHONDRIAL-RELATED"/>
    <property type="match status" value="1"/>
</dbReference>
<evidence type="ECO:0000256" key="2">
    <source>
        <dbReference type="ARBA" id="ARBA00023002"/>
    </source>
</evidence>
<reference evidence="5" key="1">
    <citation type="submission" date="2020-10" db="EMBL/GenBank/DDBJ databases">
        <title>Diversity and distribution of actinomycetes associated with coral in the coast of Hainan.</title>
        <authorList>
            <person name="Li F."/>
        </authorList>
    </citation>
    <scope>NUCLEOTIDE SEQUENCE</scope>
    <source>
        <strain evidence="5">HNM0983</strain>
    </source>
</reference>
<evidence type="ECO:0000313" key="6">
    <source>
        <dbReference type="Proteomes" id="UP000598360"/>
    </source>
</evidence>
<proteinExistence type="inferred from homology"/>
<feature type="domain" description="6-phosphogluconate dehydrogenase NADP-binding" evidence="4">
    <location>
        <begin position="1"/>
        <end position="144"/>
    </location>
</feature>
<protein>
    <submittedName>
        <fullName evidence="5">NAD(P)-dependent oxidoreductase</fullName>
    </submittedName>
</protein>
<dbReference type="SUPFAM" id="SSF48179">
    <property type="entry name" value="6-phosphogluconate dehydrogenase C-terminal domain-like"/>
    <property type="match status" value="1"/>
</dbReference>